<evidence type="ECO:0000256" key="3">
    <source>
        <dbReference type="ARBA" id="ARBA00022475"/>
    </source>
</evidence>
<dbReference type="GO" id="GO:0055085">
    <property type="term" value="P:transmembrane transport"/>
    <property type="evidence" value="ECO:0007669"/>
    <property type="project" value="InterPro"/>
</dbReference>
<keyword evidence="6 7" id="KW-0472">Membrane</keyword>
<feature type="transmembrane region" description="Helical" evidence="7">
    <location>
        <begin position="255"/>
        <end position="274"/>
    </location>
</feature>
<proteinExistence type="inferred from homology"/>
<dbReference type="InterPro" id="IPR000515">
    <property type="entry name" value="MetI-like"/>
</dbReference>
<dbReference type="PROSITE" id="PS50928">
    <property type="entry name" value="ABC_TM1"/>
    <property type="match status" value="1"/>
</dbReference>
<evidence type="ECO:0000313" key="10">
    <source>
        <dbReference type="Proteomes" id="UP000293638"/>
    </source>
</evidence>
<dbReference type="Gene3D" id="1.10.3720.10">
    <property type="entry name" value="MetI-like"/>
    <property type="match status" value="1"/>
</dbReference>
<keyword evidence="5 7" id="KW-1133">Transmembrane helix</keyword>
<keyword evidence="3" id="KW-1003">Cell membrane</keyword>
<dbReference type="PANTHER" id="PTHR43744">
    <property type="entry name" value="ABC TRANSPORTER PERMEASE PROTEIN MG189-RELATED-RELATED"/>
    <property type="match status" value="1"/>
</dbReference>
<dbReference type="Pfam" id="PF00528">
    <property type="entry name" value="BPD_transp_1"/>
    <property type="match status" value="1"/>
</dbReference>
<evidence type="ECO:0000259" key="8">
    <source>
        <dbReference type="PROSITE" id="PS50928"/>
    </source>
</evidence>
<feature type="transmembrane region" description="Helical" evidence="7">
    <location>
        <begin position="195"/>
        <end position="220"/>
    </location>
</feature>
<gene>
    <name evidence="9" type="ORF">EV189_0709</name>
</gene>
<dbReference type="SUPFAM" id="SSF161098">
    <property type="entry name" value="MetI-like"/>
    <property type="match status" value="1"/>
</dbReference>
<comment type="caution">
    <text evidence="9">The sequence shown here is derived from an EMBL/GenBank/DDBJ whole genome shotgun (WGS) entry which is preliminary data.</text>
</comment>
<dbReference type="CDD" id="cd06261">
    <property type="entry name" value="TM_PBP2"/>
    <property type="match status" value="1"/>
</dbReference>
<dbReference type="Proteomes" id="UP000293638">
    <property type="component" value="Unassembled WGS sequence"/>
</dbReference>
<organism evidence="9 10">
    <name type="scientific">Motilibacter rhizosphaerae</name>
    <dbReference type="NCBI Taxonomy" id="598652"/>
    <lineage>
        <taxon>Bacteria</taxon>
        <taxon>Bacillati</taxon>
        <taxon>Actinomycetota</taxon>
        <taxon>Actinomycetes</taxon>
        <taxon>Motilibacterales</taxon>
        <taxon>Motilibacteraceae</taxon>
        <taxon>Motilibacter</taxon>
    </lineage>
</organism>
<evidence type="ECO:0000256" key="5">
    <source>
        <dbReference type="ARBA" id="ARBA00022989"/>
    </source>
</evidence>
<evidence type="ECO:0000256" key="1">
    <source>
        <dbReference type="ARBA" id="ARBA00004651"/>
    </source>
</evidence>
<dbReference type="PANTHER" id="PTHR43744:SF3">
    <property type="entry name" value="LACTOSE TRANSPORT SYSTEM PERMEASE PROTEIN LACG"/>
    <property type="match status" value="1"/>
</dbReference>
<keyword evidence="4 7" id="KW-0812">Transmembrane</keyword>
<dbReference type="InterPro" id="IPR035906">
    <property type="entry name" value="MetI-like_sf"/>
</dbReference>
<feature type="domain" description="ABC transmembrane type-1" evidence="8">
    <location>
        <begin position="84"/>
        <end position="274"/>
    </location>
</feature>
<feature type="transmembrane region" description="Helical" evidence="7">
    <location>
        <begin position="23"/>
        <end position="45"/>
    </location>
</feature>
<feature type="transmembrane region" description="Helical" evidence="7">
    <location>
        <begin position="119"/>
        <end position="143"/>
    </location>
</feature>
<feature type="transmembrane region" description="Helical" evidence="7">
    <location>
        <begin position="84"/>
        <end position="107"/>
    </location>
</feature>
<dbReference type="AlphaFoldDB" id="A0A4Q7NW82"/>
<comment type="similarity">
    <text evidence="7">Belongs to the binding-protein-dependent transport system permease family.</text>
</comment>
<name>A0A4Q7NW82_9ACTN</name>
<keyword evidence="10" id="KW-1185">Reference proteome</keyword>
<feature type="transmembrane region" description="Helical" evidence="7">
    <location>
        <begin position="155"/>
        <end position="174"/>
    </location>
</feature>
<comment type="subcellular location">
    <subcellularLocation>
        <location evidence="1 7">Cell membrane</location>
        <topology evidence="1 7">Multi-pass membrane protein</topology>
    </subcellularLocation>
</comment>
<accession>A0A4Q7NW82</accession>
<evidence type="ECO:0000256" key="4">
    <source>
        <dbReference type="ARBA" id="ARBA00022692"/>
    </source>
</evidence>
<evidence type="ECO:0000256" key="6">
    <source>
        <dbReference type="ARBA" id="ARBA00023136"/>
    </source>
</evidence>
<keyword evidence="2 7" id="KW-0813">Transport</keyword>
<dbReference type="GO" id="GO:0005886">
    <property type="term" value="C:plasma membrane"/>
    <property type="evidence" value="ECO:0007669"/>
    <property type="project" value="UniProtKB-SubCell"/>
</dbReference>
<evidence type="ECO:0000256" key="7">
    <source>
        <dbReference type="RuleBase" id="RU363032"/>
    </source>
</evidence>
<sequence>MSAVPGTPAPLRDSRARGRMLSALKYASLLAASAFMLVPMLVILFNSLKSNDELFSGYPLALPHGLHLSNYATAWTDGNMARGFLNTGIILVVSLVGNILVASMTAYALDRFEFRGKKLVLAGFVVATLIPGITTQVAVFQIVNHLGLFNTRWSAILLFLGTDIISIYIFLQFLRGIPRELDEAAALDGANVLSIFFRIIFPLLRPAIATVCIVKGVAIYNDFFVPFLYMPKPELQTVSTSLYAFQGPYGGQWEIISAAIVIIALPSLVLFLALQRYVYNGFTSGATK</sequence>
<dbReference type="EMBL" id="SGXD01000001">
    <property type="protein sequence ID" value="RZS91467.1"/>
    <property type="molecule type" value="Genomic_DNA"/>
</dbReference>
<protein>
    <submittedName>
        <fullName evidence="9">Carbohydrate ABC transporter membrane protein 2 (CUT1 family)</fullName>
    </submittedName>
</protein>
<evidence type="ECO:0000313" key="9">
    <source>
        <dbReference type="EMBL" id="RZS91467.1"/>
    </source>
</evidence>
<reference evidence="9 10" key="1">
    <citation type="submission" date="2019-02" db="EMBL/GenBank/DDBJ databases">
        <title>Genomic Encyclopedia of Type Strains, Phase IV (KMG-IV): sequencing the most valuable type-strain genomes for metagenomic binning, comparative biology and taxonomic classification.</title>
        <authorList>
            <person name="Goeker M."/>
        </authorList>
    </citation>
    <scope>NUCLEOTIDE SEQUENCE [LARGE SCALE GENOMIC DNA]</scope>
    <source>
        <strain evidence="9 10">DSM 45622</strain>
    </source>
</reference>
<evidence type="ECO:0000256" key="2">
    <source>
        <dbReference type="ARBA" id="ARBA00022448"/>
    </source>
</evidence>